<evidence type="ECO:0000256" key="7">
    <source>
        <dbReference type="SAM" id="MobiDB-lite"/>
    </source>
</evidence>
<evidence type="ECO:0000256" key="2">
    <source>
        <dbReference type="ARBA" id="ARBA00004394"/>
    </source>
</evidence>
<dbReference type="GO" id="GO:0000139">
    <property type="term" value="C:Golgi membrane"/>
    <property type="evidence" value="ECO:0007669"/>
    <property type="project" value="UniProtKB-SubCell"/>
</dbReference>
<dbReference type="GeneID" id="118467487"/>
<keyword evidence="6 8" id="KW-0472">Membrane</keyword>
<evidence type="ECO:0000256" key="4">
    <source>
        <dbReference type="ARBA" id="ARBA00022989"/>
    </source>
</evidence>
<keyword evidence="3 8" id="KW-0812">Transmembrane</keyword>
<dbReference type="OrthoDB" id="19859at2759"/>
<proteinExistence type="predicted"/>
<keyword evidence="10" id="KW-1185">Reference proteome</keyword>
<feature type="region of interest" description="Disordered" evidence="7">
    <location>
        <begin position="253"/>
        <end position="292"/>
    </location>
</feature>
<keyword evidence="4 8" id="KW-1133">Transmembrane helix</keyword>
<feature type="compositionally biased region" description="Basic residues" evidence="7">
    <location>
        <begin position="256"/>
        <end position="266"/>
    </location>
</feature>
<evidence type="ECO:0000313" key="10">
    <source>
        <dbReference type="Proteomes" id="UP000069272"/>
    </source>
</evidence>
<accession>A0A182FZR6</accession>
<evidence type="ECO:0000313" key="9">
    <source>
        <dbReference type="EnsemblMetazoa" id="AALB015503-PA"/>
    </source>
</evidence>
<name>A0A182FZR6_ANOAL</name>
<dbReference type="GO" id="GO:0046873">
    <property type="term" value="F:metal ion transmembrane transporter activity"/>
    <property type="evidence" value="ECO:0007669"/>
    <property type="project" value="InterPro"/>
</dbReference>
<dbReference type="STRING" id="7167.A0A182FZR6"/>
<dbReference type="PANTHER" id="PTHR16133">
    <property type="entry name" value="SOLUTE CARRIER FAMILY 39 ZINC TRANSPORTER , MEMBER 9-RELATED"/>
    <property type="match status" value="1"/>
</dbReference>
<protein>
    <submittedName>
        <fullName evidence="9">Uncharacterized protein</fullName>
    </submittedName>
</protein>
<dbReference type="VEuPathDB" id="VectorBase:AALB015503"/>
<dbReference type="PANTHER" id="PTHR16133:SF0">
    <property type="entry name" value="ZINC_IRON REGULATED TRANSPORTER-RELATED PROTEIN 102B, ISOFORM E"/>
    <property type="match status" value="1"/>
</dbReference>
<feature type="transmembrane region" description="Helical" evidence="8">
    <location>
        <begin position="131"/>
        <end position="150"/>
    </location>
</feature>
<reference evidence="9 10" key="1">
    <citation type="journal article" date="2017" name="G3 (Bethesda)">
        <title>The Physical Genome Mapping of Anopheles albimanus Corrected Scaffold Misassemblies and Identified Interarm Rearrangements in Genus Anopheles.</title>
        <authorList>
            <person name="Artemov G.N."/>
            <person name="Peery A.N."/>
            <person name="Jiang X."/>
            <person name="Tu Z."/>
            <person name="Stegniy V.N."/>
            <person name="Sharakhova M.V."/>
            <person name="Sharakhov I.V."/>
        </authorList>
    </citation>
    <scope>NUCLEOTIDE SEQUENCE [LARGE SCALE GENOMIC DNA]</scope>
    <source>
        <strain evidence="9 10">ALBI9_A</strain>
    </source>
</reference>
<feature type="transmembrane region" description="Helical" evidence="8">
    <location>
        <begin position="38"/>
        <end position="59"/>
    </location>
</feature>
<dbReference type="CTD" id="43786"/>
<evidence type="ECO:0000256" key="3">
    <source>
        <dbReference type="ARBA" id="ARBA00022692"/>
    </source>
</evidence>
<dbReference type="Pfam" id="PF02535">
    <property type="entry name" value="Zip"/>
    <property type="match status" value="1"/>
</dbReference>
<evidence type="ECO:0000256" key="1">
    <source>
        <dbReference type="ARBA" id="ARBA00004127"/>
    </source>
</evidence>
<dbReference type="KEGG" id="aali:118467487"/>
<dbReference type="InterPro" id="IPR003689">
    <property type="entry name" value="ZIP"/>
</dbReference>
<comment type="subcellular location">
    <subcellularLocation>
        <location evidence="1">Endomembrane system</location>
        <topology evidence="1">Multi-pass membrane protein</topology>
    </subcellularLocation>
    <subcellularLocation>
        <location evidence="2">Golgi apparatus membrane</location>
    </subcellularLocation>
</comment>
<dbReference type="Proteomes" id="UP000069272">
    <property type="component" value="Chromosome 2L"/>
</dbReference>
<reference evidence="9" key="2">
    <citation type="submission" date="2022-08" db="UniProtKB">
        <authorList>
            <consortium name="EnsemblMetazoa"/>
        </authorList>
    </citation>
    <scope>IDENTIFICATION</scope>
    <source>
        <strain evidence="9">STECLA/ALBI9_A</strain>
    </source>
</reference>
<evidence type="ECO:0000256" key="8">
    <source>
        <dbReference type="SAM" id="Phobius"/>
    </source>
</evidence>
<dbReference type="InterPro" id="IPR045891">
    <property type="entry name" value="ZIP9"/>
</dbReference>
<feature type="transmembrane region" description="Helical" evidence="8">
    <location>
        <begin position="6"/>
        <end position="26"/>
    </location>
</feature>
<dbReference type="VEuPathDB" id="VectorBase:AALB20_028603"/>
<dbReference type="AlphaFoldDB" id="A0A182FZR6"/>
<evidence type="ECO:0000256" key="6">
    <source>
        <dbReference type="ARBA" id="ARBA00023136"/>
    </source>
</evidence>
<sequence length="319" mass="33265">MDEVAMLFALVVVMLVGSYLAGNIPLIMSLSEEKLKNVSIFGAGLLVGTALTVIIPEGIRSLYDERSLEAAVAASKGQGTSSGVAAVPGEHQHNDEHSSTIGLSLVLGFVFMMLVDQVSSRRTEGSNERNLTATIGLVVHAAADGVALGAAATTSHSDVEMIVFLAIMLHKAPAAFGLVSFLLHEGVERSRIRKHLLIFALAAPALTLLTYFGIGSEQKETLESLNATGIAMLFSAGTFLYVATVHVLPELTQRSSHGHGHGHGHHGNYSLLEQQPPSAAVSGKPTAGSGGPGGLRNGELALLILGALAPLFLTLGHHH</sequence>
<feature type="transmembrane region" description="Helical" evidence="8">
    <location>
        <begin position="101"/>
        <end position="119"/>
    </location>
</feature>
<feature type="transmembrane region" description="Helical" evidence="8">
    <location>
        <begin position="226"/>
        <end position="248"/>
    </location>
</feature>
<feature type="transmembrane region" description="Helical" evidence="8">
    <location>
        <begin position="195"/>
        <end position="214"/>
    </location>
</feature>
<dbReference type="GO" id="GO:0006829">
    <property type="term" value="P:zinc ion transport"/>
    <property type="evidence" value="ECO:0007669"/>
    <property type="project" value="InterPro"/>
</dbReference>
<dbReference type="EnsemblMetazoa" id="AALB015503-RA">
    <property type="protein sequence ID" value="AALB015503-PA"/>
    <property type="gene ID" value="AALB015503"/>
</dbReference>
<dbReference type="RefSeq" id="XP_035793925.1">
    <property type="nucleotide sequence ID" value="XM_035938032.1"/>
</dbReference>
<feature type="transmembrane region" description="Helical" evidence="8">
    <location>
        <begin position="162"/>
        <end position="183"/>
    </location>
</feature>
<keyword evidence="5" id="KW-0333">Golgi apparatus</keyword>
<evidence type="ECO:0000256" key="5">
    <source>
        <dbReference type="ARBA" id="ARBA00023034"/>
    </source>
</evidence>
<organism evidence="9 10">
    <name type="scientific">Anopheles albimanus</name>
    <name type="common">New world malaria mosquito</name>
    <dbReference type="NCBI Taxonomy" id="7167"/>
    <lineage>
        <taxon>Eukaryota</taxon>
        <taxon>Metazoa</taxon>
        <taxon>Ecdysozoa</taxon>
        <taxon>Arthropoda</taxon>
        <taxon>Hexapoda</taxon>
        <taxon>Insecta</taxon>
        <taxon>Pterygota</taxon>
        <taxon>Neoptera</taxon>
        <taxon>Endopterygota</taxon>
        <taxon>Diptera</taxon>
        <taxon>Nematocera</taxon>
        <taxon>Culicoidea</taxon>
        <taxon>Culicidae</taxon>
        <taxon>Anophelinae</taxon>
        <taxon>Anopheles</taxon>
    </lineage>
</organism>